<evidence type="ECO:0000313" key="1">
    <source>
        <dbReference type="EMBL" id="QIQ66248.1"/>
    </source>
</evidence>
<evidence type="ECO:0000313" key="2">
    <source>
        <dbReference type="Proteomes" id="UP000501773"/>
    </source>
</evidence>
<sequence length="115" mass="13344">MTNLLNENETLAVKILRDNLLYDYQGLVNGINDGEIEMQEWLDNFDYKILIQSAEQEFNKAYKNGYLTNNMNGTTLEIKHINFSGKDKKKLIFETAAALAFIKLDNNWKIGNLFF</sequence>
<reference evidence="2" key="1">
    <citation type="submission" date="2020-02" db="EMBL/GenBank/DDBJ databases">
        <authorList>
            <person name="Olsen N.S."/>
            <person name="Forero-Junco L."/>
            <person name="Kot W."/>
            <person name="Hansen L.H."/>
        </authorList>
    </citation>
    <scope>NUCLEOTIDE SEQUENCE [LARGE SCALE GENOMIC DNA]</scope>
</reference>
<accession>A0A6G9LL52</accession>
<name>A0A6G9LL52_9CAUD</name>
<organism evidence="1 2">
    <name type="scientific">Enterococcus phage nattely</name>
    <dbReference type="NCBI Taxonomy" id="2719593"/>
    <lineage>
        <taxon>Viruses</taxon>
        <taxon>Duplodnaviria</taxon>
        <taxon>Heunggongvirae</taxon>
        <taxon>Uroviricota</taxon>
        <taxon>Caudoviricetes</taxon>
        <taxon>Andrewesvirinae</taxon>
        <taxon>Vipetofemvirus</taxon>
        <taxon>Vipetofemvirus nattely</taxon>
    </lineage>
</organism>
<dbReference type="EMBL" id="MT119360">
    <property type="protein sequence ID" value="QIQ66248.1"/>
    <property type="molecule type" value="Genomic_DNA"/>
</dbReference>
<gene>
    <name evidence="1" type="ORF">nattely_81</name>
</gene>
<keyword evidence="2" id="KW-1185">Reference proteome</keyword>
<proteinExistence type="predicted"/>
<dbReference type="Proteomes" id="UP000501773">
    <property type="component" value="Segment"/>
</dbReference>
<protein>
    <submittedName>
        <fullName evidence="1">Uncharacterized protein</fullName>
    </submittedName>
</protein>